<keyword evidence="3" id="KW-1185">Reference proteome</keyword>
<organism evidence="2 3">
    <name type="scientific">Algoriphagus faecimaris</name>
    <dbReference type="NCBI Taxonomy" id="686796"/>
    <lineage>
        <taxon>Bacteria</taxon>
        <taxon>Pseudomonadati</taxon>
        <taxon>Bacteroidota</taxon>
        <taxon>Cytophagia</taxon>
        <taxon>Cytophagales</taxon>
        <taxon>Cyclobacteriaceae</taxon>
        <taxon>Algoriphagus</taxon>
    </lineage>
</organism>
<name>A0A1G6W999_9BACT</name>
<dbReference type="Proteomes" id="UP000199060">
    <property type="component" value="Unassembled WGS sequence"/>
</dbReference>
<reference evidence="3" key="1">
    <citation type="submission" date="2016-10" db="EMBL/GenBank/DDBJ databases">
        <authorList>
            <person name="Varghese N."/>
            <person name="Submissions S."/>
        </authorList>
    </citation>
    <scope>NUCLEOTIDE SEQUENCE [LARGE SCALE GENOMIC DNA]</scope>
    <source>
        <strain evidence="3">DSM 23095</strain>
    </source>
</reference>
<keyword evidence="1" id="KW-0732">Signal</keyword>
<protein>
    <recommendedName>
        <fullName evidence="4">Natural product</fullName>
    </recommendedName>
</protein>
<feature type="chain" id="PRO_5011585701" description="Natural product" evidence="1">
    <location>
        <begin position="26"/>
        <end position="69"/>
    </location>
</feature>
<evidence type="ECO:0000313" key="3">
    <source>
        <dbReference type="Proteomes" id="UP000199060"/>
    </source>
</evidence>
<evidence type="ECO:0000313" key="2">
    <source>
        <dbReference type="EMBL" id="SDD62384.1"/>
    </source>
</evidence>
<evidence type="ECO:0008006" key="4">
    <source>
        <dbReference type="Google" id="ProtNLM"/>
    </source>
</evidence>
<proteinExistence type="predicted"/>
<dbReference type="STRING" id="686796.SAMN04488104_104214"/>
<feature type="signal peptide" evidence="1">
    <location>
        <begin position="1"/>
        <end position="25"/>
    </location>
</feature>
<sequence>MSSIKISLGALVMSFELFTFNPSNAQSGLPGEGGEPHHICCASNSEGCTDLGGGYWPTDEARVAVTCTI</sequence>
<evidence type="ECO:0000256" key="1">
    <source>
        <dbReference type="SAM" id="SignalP"/>
    </source>
</evidence>
<dbReference type="EMBL" id="FNAC01000042">
    <property type="protein sequence ID" value="SDD62384.1"/>
    <property type="molecule type" value="Genomic_DNA"/>
</dbReference>
<gene>
    <name evidence="2" type="ORF">SAMN04488104_104214</name>
</gene>
<accession>A0A1G6W999</accession>
<dbReference type="AlphaFoldDB" id="A0A1G6W999"/>